<dbReference type="GO" id="GO:0008168">
    <property type="term" value="F:methyltransferase activity"/>
    <property type="evidence" value="ECO:0007669"/>
    <property type="project" value="UniProtKB-KW"/>
</dbReference>
<proteinExistence type="predicted"/>
<dbReference type="InterPro" id="IPR008884">
    <property type="entry name" value="TylF_MeTrfase"/>
</dbReference>
<reference evidence="2" key="1">
    <citation type="submission" date="2016-10" db="EMBL/GenBank/DDBJ databases">
        <authorList>
            <person name="Varghese N."/>
            <person name="Submissions S."/>
        </authorList>
    </citation>
    <scope>NUCLEOTIDE SEQUENCE [LARGE SCALE GENOMIC DNA]</scope>
    <source>
        <strain evidence="2">DSM 45419</strain>
    </source>
</reference>
<dbReference type="PANTHER" id="PTHR40036">
    <property type="entry name" value="MACROCIN O-METHYLTRANSFERASE"/>
    <property type="match status" value="1"/>
</dbReference>
<dbReference type="PANTHER" id="PTHR40036:SF1">
    <property type="entry name" value="MACROCIN O-METHYLTRANSFERASE"/>
    <property type="match status" value="1"/>
</dbReference>
<accession>A0A1G9PG35</accession>
<dbReference type="Pfam" id="PF13578">
    <property type="entry name" value="Methyltransf_24"/>
    <property type="match status" value="1"/>
</dbReference>
<dbReference type="STRING" id="1137991.SAMN05660642_01213"/>
<evidence type="ECO:0000313" key="1">
    <source>
        <dbReference type="EMBL" id="SDL97802.1"/>
    </source>
</evidence>
<name>A0A1G9PG35_9ACTN</name>
<sequence length="228" mass="25021">MDQLIQLFGQQVAGLYGRSLQDIDDERQRAALRSTAAFVEQHMPRARSFTGASAYDAKIELLEAAVDLAPAEGLVLEFGVATGDTLSRIAAKRSPAHGFDSFEGLPEDWRTGFTKGAFAQVAPTVPGATLHVGWFEDTLPGSFAAHPGPIAFAHIDADLCSSTVTIFREAEDRFVAGSVLLFDEYSHFPGWEQHEHEAFTEFIERTGHGFEHLAYDSLHEQVLVRLTS</sequence>
<dbReference type="SUPFAM" id="SSF53335">
    <property type="entry name" value="S-adenosyl-L-methionine-dependent methyltransferases"/>
    <property type="match status" value="1"/>
</dbReference>
<dbReference type="AlphaFoldDB" id="A0A1G9PG35"/>
<organism evidence="1 2">
    <name type="scientific">Geodermatophilus siccatus</name>
    <dbReference type="NCBI Taxonomy" id="1137991"/>
    <lineage>
        <taxon>Bacteria</taxon>
        <taxon>Bacillati</taxon>
        <taxon>Actinomycetota</taxon>
        <taxon>Actinomycetes</taxon>
        <taxon>Geodermatophilales</taxon>
        <taxon>Geodermatophilaceae</taxon>
        <taxon>Geodermatophilus</taxon>
    </lineage>
</organism>
<dbReference type="InterPro" id="IPR029063">
    <property type="entry name" value="SAM-dependent_MTases_sf"/>
</dbReference>
<dbReference type="EMBL" id="FNHE01000003">
    <property type="protein sequence ID" value="SDL97802.1"/>
    <property type="molecule type" value="Genomic_DNA"/>
</dbReference>
<dbReference type="GO" id="GO:0032259">
    <property type="term" value="P:methylation"/>
    <property type="evidence" value="ECO:0007669"/>
    <property type="project" value="UniProtKB-KW"/>
</dbReference>
<keyword evidence="1" id="KW-0808">Transferase</keyword>
<dbReference type="Proteomes" id="UP000198680">
    <property type="component" value="Unassembled WGS sequence"/>
</dbReference>
<keyword evidence="1" id="KW-0489">Methyltransferase</keyword>
<gene>
    <name evidence="1" type="ORF">SAMN05660642_01213</name>
</gene>
<evidence type="ECO:0000313" key="2">
    <source>
        <dbReference type="Proteomes" id="UP000198680"/>
    </source>
</evidence>
<protein>
    <submittedName>
        <fullName evidence="1">Macrocin-O-methyltransferase (TylF)</fullName>
    </submittedName>
</protein>
<keyword evidence="2" id="KW-1185">Reference proteome</keyword>
<dbReference type="Gene3D" id="3.40.50.150">
    <property type="entry name" value="Vaccinia Virus protein VP39"/>
    <property type="match status" value="1"/>
</dbReference>